<name>K2GF71_9BACT</name>
<comment type="caution">
    <text evidence="1">The sequence shown here is derived from an EMBL/GenBank/DDBJ whole genome shotgun (WGS) entry which is preliminary data.</text>
</comment>
<sequence length="92" mass="11224">MRSAERPEDRERRWNTQEPFREGFGGGIVREISLFATFNKIAFPTPMPLPYLRQWKYEMRISLMDNDVLYDSWKKIIIFNHLWLISYFCCQK</sequence>
<accession>K2GF71</accession>
<dbReference type="AlphaFoldDB" id="K2GF71"/>
<protein>
    <submittedName>
        <fullName evidence="1">Uncharacterized protein</fullName>
    </submittedName>
</protein>
<reference evidence="1" key="1">
    <citation type="journal article" date="2012" name="Science">
        <title>Fermentation, hydrogen, and sulfur metabolism in multiple uncultivated bacterial phyla.</title>
        <authorList>
            <person name="Wrighton K.C."/>
            <person name="Thomas B.C."/>
            <person name="Sharon I."/>
            <person name="Miller C.S."/>
            <person name="Castelle C.J."/>
            <person name="VerBerkmoes N.C."/>
            <person name="Wilkins M.J."/>
            <person name="Hettich R.L."/>
            <person name="Lipton M.S."/>
            <person name="Williams K.H."/>
            <person name="Long P.E."/>
            <person name="Banfield J.F."/>
        </authorList>
    </citation>
    <scope>NUCLEOTIDE SEQUENCE [LARGE SCALE GENOMIC DNA]</scope>
</reference>
<proteinExistence type="predicted"/>
<organism evidence="1">
    <name type="scientific">uncultured bacterium</name>
    <name type="common">gcode 4</name>
    <dbReference type="NCBI Taxonomy" id="1234023"/>
    <lineage>
        <taxon>Bacteria</taxon>
        <taxon>environmental samples</taxon>
    </lineage>
</organism>
<evidence type="ECO:0000313" key="1">
    <source>
        <dbReference type="EMBL" id="EKE28959.1"/>
    </source>
</evidence>
<dbReference type="EMBL" id="AMFJ01000260">
    <property type="protein sequence ID" value="EKE28959.1"/>
    <property type="molecule type" value="Genomic_DNA"/>
</dbReference>
<gene>
    <name evidence="1" type="ORF">ACD_2C00260G0002</name>
</gene>